<dbReference type="AlphaFoldDB" id="A0A7W7Y353"/>
<organism evidence="2 3">
    <name type="scientific">Desulfurispira natronophila</name>
    <dbReference type="NCBI Taxonomy" id="682562"/>
    <lineage>
        <taxon>Bacteria</taxon>
        <taxon>Pseudomonadati</taxon>
        <taxon>Chrysiogenota</taxon>
        <taxon>Chrysiogenia</taxon>
        <taxon>Chrysiogenales</taxon>
        <taxon>Chrysiogenaceae</taxon>
        <taxon>Desulfurispira</taxon>
    </lineage>
</organism>
<name>A0A7W7Y353_9BACT</name>
<protein>
    <submittedName>
        <fullName evidence="2">Putative protease</fullName>
        <ecNumber evidence="2">3.4.-.-</ecNumber>
    </submittedName>
</protein>
<dbReference type="EMBL" id="JACHID010000002">
    <property type="protein sequence ID" value="MBB5021154.1"/>
    <property type="molecule type" value="Genomic_DNA"/>
</dbReference>
<evidence type="ECO:0000313" key="3">
    <source>
        <dbReference type="Proteomes" id="UP000528322"/>
    </source>
</evidence>
<sequence>MSYKSELLAPVGSRQMCLAAIHNGADAVYIGMPGFNARARVDAIDLDNLPEIIALCHLYGVRAYVAWNIVLFPSELQRAAQLIPRLAAMAPDAIIVQDIGLARLIGQICPDLPLHASTQMSVTGVEAMEVLEDLGLQRYIVARELSLDHLQQLQPVAPKPLEVFIHGALCISYSGQCGASHAMGGRSANRGQCAQSCRLPYQLVVDGVTQAAGFHLSPRDLCALEQIPALQALGIASLKIEGRLKSPHYIAAAVQAYRCMLDGEPGPQERQQLRETMALTFSREFCSGWLTDEPHQLIQAVRSGDQGLLIGTVEKVEGRRLTLQQQSSYTPQPGDGMGFVHGQRQWGGPVYQVQSSGNSLTIVMAASWSAPGLQPGALALVNQSTATERTLEQSWKDEACLRRIPLQAQVSGAAGKVLKFCLRDRDGHEVQVDSQQPMEAARTVALDKSTLQRQLGAMGRTPFSIESWQIEIADGVYLPGRALKQMRQEAVAQITALRSQRPHLTVRDISPCQKEHLPATVAEASAVGIHLVLRQPEQLAVLPSLPDNVHSVTLDWCLDDRAQEFLTSVRNHGFAAGWCSPAVIRPGDMPALQPLLDLQPDRILVRGLGALGVLRRSTDAALIGDTRFNVANGLSADYLLAQGLHKLSLAGEVPVGEIGDLSKQIGAQYLEVPVFSYPATFHMSYCLFAQHWSQSQSFPACGTPCRRRSLALQDRKGVRHHVRVDDTCANTLYLGQIQRSALTLPQWHELGVRDFRVEVLNESSSEVVKLLESLAGS</sequence>
<keyword evidence="3" id="KW-1185">Reference proteome</keyword>
<dbReference type="InterPro" id="IPR001539">
    <property type="entry name" value="Peptidase_U32"/>
</dbReference>
<dbReference type="PANTHER" id="PTHR30217">
    <property type="entry name" value="PEPTIDASE U32 FAMILY"/>
    <property type="match status" value="1"/>
</dbReference>
<evidence type="ECO:0000313" key="2">
    <source>
        <dbReference type="EMBL" id="MBB5021154.1"/>
    </source>
</evidence>
<keyword evidence="2" id="KW-0378">Hydrolase</keyword>
<dbReference type="RefSeq" id="WP_183729305.1">
    <property type="nucleotide sequence ID" value="NZ_JACHID010000002.1"/>
</dbReference>
<keyword evidence="2" id="KW-0645">Protease</keyword>
<dbReference type="PANTHER" id="PTHR30217:SF10">
    <property type="entry name" value="23S RRNA 5-HYDROXYCYTIDINE C2501 SYNTHASE"/>
    <property type="match status" value="1"/>
</dbReference>
<dbReference type="GO" id="GO:0006508">
    <property type="term" value="P:proteolysis"/>
    <property type="evidence" value="ECO:0007669"/>
    <property type="project" value="UniProtKB-KW"/>
</dbReference>
<dbReference type="GO" id="GO:0008233">
    <property type="term" value="F:peptidase activity"/>
    <property type="evidence" value="ECO:0007669"/>
    <property type="project" value="UniProtKB-KW"/>
</dbReference>
<accession>A0A7W7Y353</accession>
<reference evidence="2 3" key="1">
    <citation type="submission" date="2020-08" db="EMBL/GenBank/DDBJ databases">
        <title>Genomic Encyclopedia of Type Strains, Phase IV (KMG-IV): sequencing the most valuable type-strain genomes for metagenomic binning, comparative biology and taxonomic classification.</title>
        <authorList>
            <person name="Goeker M."/>
        </authorList>
    </citation>
    <scope>NUCLEOTIDE SEQUENCE [LARGE SCALE GENOMIC DNA]</scope>
    <source>
        <strain evidence="2 3">DSM 22071</strain>
    </source>
</reference>
<dbReference type="Proteomes" id="UP000528322">
    <property type="component" value="Unassembled WGS sequence"/>
</dbReference>
<evidence type="ECO:0000259" key="1">
    <source>
        <dbReference type="Pfam" id="PF12392"/>
    </source>
</evidence>
<dbReference type="EC" id="3.4.-.-" evidence="2"/>
<dbReference type="Pfam" id="PF01136">
    <property type="entry name" value="Peptidase_U32"/>
    <property type="match status" value="2"/>
</dbReference>
<comment type="caution">
    <text evidence="2">The sequence shown here is derived from an EMBL/GenBank/DDBJ whole genome shotgun (WGS) entry which is preliminary data.</text>
</comment>
<feature type="domain" description="Peptidase U32 collagenase" evidence="1">
    <location>
        <begin position="387"/>
        <end position="498"/>
    </location>
</feature>
<gene>
    <name evidence="2" type="ORF">HNR37_000460</name>
</gene>
<dbReference type="InterPro" id="IPR020988">
    <property type="entry name" value="Pept_U32_collagenase"/>
</dbReference>
<dbReference type="Pfam" id="PF12392">
    <property type="entry name" value="DUF3656"/>
    <property type="match status" value="1"/>
</dbReference>
<proteinExistence type="predicted"/>
<dbReference type="InterPro" id="IPR051454">
    <property type="entry name" value="RNA/ubiquinone_mod_enzymes"/>
</dbReference>